<name>A0A9P9DQE6_9HYPO</name>
<reference evidence="1" key="1">
    <citation type="journal article" date="2021" name="Nat. Commun.">
        <title>Genetic determinants of endophytism in the Arabidopsis root mycobiome.</title>
        <authorList>
            <person name="Mesny F."/>
            <person name="Miyauchi S."/>
            <person name="Thiergart T."/>
            <person name="Pickel B."/>
            <person name="Atanasova L."/>
            <person name="Karlsson M."/>
            <person name="Huettel B."/>
            <person name="Barry K.W."/>
            <person name="Haridas S."/>
            <person name="Chen C."/>
            <person name="Bauer D."/>
            <person name="Andreopoulos W."/>
            <person name="Pangilinan J."/>
            <person name="LaButti K."/>
            <person name="Riley R."/>
            <person name="Lipzen A."/>
            <person name="Clum A."/>
            <person name="Drula E."/>
            <person name="Henrissat B."/>
            <person name="Kohler A."/>
            <person name="Grigoriev I.V."/>
            <person name="Martin F.M."/>
            <person name="Hacquard S."/>
        </authorList>
    </citation>
    <scope>NUCLEOTIDE SEQUENCE</scope>
    <source>
        <strain evidence="1">MPI-CAGE-AT-0021</strain>
    </source>
</reference>
<protein>
    <submittedName>
        <fullName evidence="1">Uncharacterized protein</fullName>
    </submittedName>
</protein>
<evidence type="ECO:0000313" key="2">
    <source>
        <dbReference type="Proteomes" id="UP000717696"/>
    </source>
</evidence>
<dbReference type="OrthoDB" id="5041037at2759"/>
<dbReference type="EMBL" id="JAGMUU010000025">
    <property type="protein sequence ID" value="KAH7123396.1"/>
    <property type="molecule type" value="Genomic_DNA"/>
</dbReference>
<accession>A0A9P9DQE6</accession>
<evidence type="ECO:0000313" key="1">
    <source>
        <dbReference type="EMBL" id="KAH7123396.1"/>
    </source>
</evidence>
<comment type="caution">
    <text evidence="1">The sequence shown here is derived from an EMBL/GenBank/DDBJ whole genome shotgun (WGS) entry which is preliminary data.</text>
</comment>
<proteinExistence type="predicted"/>
<sequence>MSNNMNTSLTARRFITDYEVIKFIMENLSATDSSRFMYAVRAKMSDYIRNKYMSPIRDFPELEDWLRRMKRAGFTVTMVGRDLETLRRRIMYPWINSNPSDDPLRVWMAVIPPLVTEKIPLYPLVSVFSGRDCVHETGAIIPWADTQPHILRIEGEPHIEENNNHSPNPARCGHGEAGYGILSTGFAVPNDHLTPITDIKNHDPEVCTDYGWYRCTTKNENGMIAVFNKKYCTVANPLAVEIREERDPFDALERSDNNVHARGHWLINTDLFPDYTMRKNWGVVYYRDDEPDVATGFRTSSTTAYELQHIFRHEDEMHIIIRLRQPKGAPHSRESIIIPFM</sequence>
<dbReference type="Proteomes" id="UP000717696">
    <property type="component" value="Unassembled WGS sequence"/>
</dbReference>
<organism evidence="1 2">
    <name type="scientific">Dactylonectria estremocensis</name>
    <dbReference type="NCBI Taxonomy" id="1079267"/>
    <lineage>
        <taxon>Eukaryota</taxon>
        <taxon>Fungi</taxon>
        <taxon>Dikarya</taxon>
        <taxon>Ascomycota</taxon>
        <taxon>Pezizomycotina</taxon>
        <taxon>Sordariomycetes</taxon>
        <taxon>Hypocreomycetidae</taxon>
        <taxon>Hypocreales</taxon>
        <taxon>Nectriaceae</taxon>
        <taxon>Dactylonectria</taxon>
    </lineage>
</organism>
<keyword evidence="2" id="KW-1185">Reference proteome</keyword>
<gene>
    <name evidence="1" type="ORF">B0J13DRAFT_531511</name>
</gene>
<dbReference type="AlphaFoldDB" id="A0A9P9DQE6"/>